<comment type="caution">
    <text evidence="2">The sequence shown here is derived from an EMBL/GenBank/DDBJ whole genome shotgun (WGS) entry which is preliminary data.</text>
</comment>
<dbReference type="InterPro" id="IPR036390">
    <property type="entry name" value="WH_DNA-bd_sf"/>
</dbReference>
<gene>
    <name evidence="2" type="ORF">IU459_30065</name>
</gene>
<evidence type="ECO:0000313" key="2">
    <source>
        <dbReference type="EMBL" id="MBF6301757.1"/>
    </source>
</evidence>
<feature type="domain" description="Transcription regulator PadR N-terminal" evidence="1">
    <location>
        <begin position="8"/>
        <end position="84"/>
    </location>
</feature>
<evidence type="ECO:0000259" key="1">
    <source>
        <dbReference type="Pfam" id="PF03551"/>
    </source>
</evidence>
<organism evidence="2 3">
    <name type="scientific">Nocardia amamiensis</name>
    <dbReference type="NCBI Taxonomy" id="404578"/>
    <lineage>
        <taxon>Bacteria</taxon>
        <taxon>Bacillati</taxon>
        <taxon>Actinomycetota</taxon>
        <taxon>Actinomycetes</taxon>
        <taxon>Mycobacteriales</taxon>
        <taxon>Nocardiaceae</taxon>
        <taxon>Nocardia</taxon>
    </lineage>
</organism>
<dbReference type="Pfam" id="PF03551">
    <property type="entry name" value="PadR"/>
    <property type="match status" value="1"/>
</dbReference>
<dbReference type="EMBL" id="JADLQX010000031">
    <property type="protein sequence ID" value="MBF6301757.1"/>
    <property type="molecule type" value="Genomic_DNA"/>
</dbReference>
<dbReference type="RefSeq" id="WP_195132966.1">
    <property type="nucleotide sequence ID" value="NZ_JADLQX010000031.1"/>
</dbReference>
<dbReference type="PANTHER" id="PTHR43252">
    <property type="entry name" value="TRANSCRIPTIONAL REGULATOR YQJI"/>
    <property type="match status" value="1"/>
</dbReference>
<protein>
    <submittedName>
        <fullName evidence="2">PadR family transcriptional regulator</fullName>
    </submittedName>
</protein>
<accession>A0ABS0D169</accession>
<dbReference type="Gene3D" id="1.10.10.10">
    <property type="entry name" value="Winged helix-like DNA-binding domain superfamily/Winged helix DNA-binding domain"/>
    <property type="match status" value="1"/>
</dbReference>
<dbReference type="InterPro" id="IPR005149">
    <property type="entry name" value="Tscrpt_reg_PadR_N"/>
</dbReference>
<name>A0ABS0D169_9NOCA</name>
<dbReference type="InterPro" id="IPR036388">
    <property type="entry name" value="WH-like_DNA-bd_sf"/>
</dbReference>
<keyword evidence="3" id="KW-1185">Reference proteome</keyword>
<evidence type="ECO:0000313" key="3">
    <source>
        <dbReference type="Proteomes" id="UP000702209"/>
    </source>
</evidence>
<dbReference type="Proteomes" id="UP000702209">
    <property type="component" value="Unassembled WGS sequence"/>
</dbReference>
<dbReference type="PANTHER" id="PTHR43252:SF2">
    <property type="entry name" value="TRANSCRIPTION REGULATOR, PADR-LIKE FAMILY"/>
    <property type="match status" value="1"/>
</dbReference>
<dbReference type="SUPFAM" id="SSF46785">
    <property type="entry name" value="Winged helix' DNA-binding domain"/>
    <property type="match status" value="1"/>
</dbReference>
<sequence>MSAVRLLVLGVMRLRQPTHGYAVRRELLSWRAETWTNVKPGSIYHALKQLTQEGKLSAFGTEDSQQGPGRTLFRMTEAGEAEFRRLMDEALVSVDMEELGAAIAFMDALPRAHVIEKLREQRRRSEEVRTSLLAMIPNFPGRYEAPHATDLLELWSGVFENLSGWTGGVLARLESGEYRMSDQGQAGLSGTHSSMPQP</sequence>
<proteinExistence type="predicted"/>
<reference evidence="2 3" key="1">
    <citation type="submission" date="2020-10" db="EMBL/GenBank/DDBJ databases">
        <title>Identification of Nocardia species via Next-generation sequencing and recognition of intraspecies genetic diversity.</title>
        <authorList>
            <person name="Li P."/>
            <person name="Li P."/>
            <person name="Lu B."/>
        </authorList>
    </citation>
    <scope>NUCLEOTIDE SEQUENCE [LARGE SCALE GENOMIC DNA]</scope>
    <source>
        <strain evidence="2 3">BJ06-0157</strain>
    </source>
</reference>